<keyword evidence="3" id="KW-1185">Reference proteome</keyword>
<dbReference type="RefSeq" id="WP_066465253.1">
    <property type="nucleotide sequence ID" value="NZ_MATO01000044.1"/>
</dbReference>
<proteinExistence type="predicted"/>
<keyword evidence="1" id="KW-0472">Membrane</keyword>
<dbReference type="EMBL" id="MATO01000044">
    <property type="protein sequence ID" value="OCS89220.1"/>
    <property type="molecule type" value="Genomic_DNA"/>
</dbReference>
<organism evidence="2 3">
    <name type="scientific">Caryophanon latum</name>
    <dbReference type="NCBI Taxonomy" id="33977"/>
    <lineage>
        <taxon>Bacteria</taxon>
        <taxon>Bacillati</taxon>
        <taxon>Bacillota</taxon>
        <taxon>Bacilli</taxon>
        <taxon>Bacillales</taxon>
        <taxon>Caryophanaceae</taxon>
        <taxon>Caryophanon</taxon>
    </lineage>
</organism>
<accession>A0A1C0YPW8</accession>
<feature type="transmembrane region" description="Helical" evidence="1">
    <location>
        <begin position="110"/>
        <end position="129"/>
    </location>
</feature>
<keyword evidence="1" id="KW-1133">Transmembrane helix</keyword>
<reference evidence="2 3" key="1">
    <citation type="submission" date="2016-07" db="EMBL/GenBank/DDBJ databases">
        <title>Caryophanon latum genome sequencing.</title>
        <authorList>
            <person name="Verma A."/>
            <person name="Pal Y."/>
            <person name="Krishnamurthi S."/>
        </authorList>
    </citation>
    <scope>NUCLEOTIDE SEQUENCE [LARGE SCALE GENOMIC DNA]</scope>
    <source>
        <strain evidence="2 3">DSM 14151</strain>
    </source>
</reference>
<keyword evidence="1" id="KW-0812">Transmembrane</keyword>
<evidence type="ECO:0000313" key="3">
    <source>
        <dbReference type="Proteomes" id="UP000093482"/>
    </source>
</evidence>
<name>A0A1C0YPW8_9BACL</name>
<dbReference type="InterPro" id="IPR021359">
    <property type="entry name" value="DUF2812"/>
</dbReference>
<dbReference type="OrthoDB" id="8757095at2"/>
<dbReference type="Pfam" id="PF11193">
    <property type="entry name" value="DUF2812"/>
    <property type="match status" value="1"/>
</dbReference>
<evidence type="ECO:0000256" key="1">
    <source>
        <dbReference type="SAM" id="Phobius"/>
    </source>
</evidence>
<sequence>MKKFKLFVDIEKEENWLNEQLQKGYRCKAINGLGVYTFEKMDEQYVMRLDYQRYVAKDKFENYQSMYEDFGWHLVRGDTIGGIQYWQKEADDQTEIFSDRQSANDYYKRIMNYTLSLGFILSFLCFLFYRDNGIYLTPGLWDMEGALFWKALLFETPFALMRLVPVMIAILLLSSSYKAYRKCS</sequence>
<feature type="transmembrane region" description="Helical" evidence="1">
    <location>
        <begin position="149"/>
        <end position="173"/>
    </location>
</feature>
<protein>
    <recommendedName>
        <fullName evidence="4">DUF2812 domain-containing protein</fullName>
    </recommendedName>
</protein>
<dbReference type="Proteomes" id="UP000093482">
    <property type="component" value="Unassembled WGS sequence"/>
</dbReference>
<dbReference type="AlphaFoldDB" id="A0A1C0YPW8"/>
<evidence type="ECO:0000313" key="2">
    <source>
        <dbReference type="EMBL" id="OCS89220.1"/>
    </source>
</evidence>
<comment type="caution">
    <text evidence="2">The sequence shown here is derived from an EMBL/GenBank/DDBJ whole genome shotgun (WGS) entry which is preliminary data.</text>
</comment>
<gene>
    <name evidence="2" type="ORF">A6K76_12775</name>
</gene>
<evidence type="ECO:0008006" key="4">
    <source>
        <dbReference type="Google" id="ProtNLM"/>
    </source>
</evidence>